<evidence type="ECO:0000313" key="3">
    <source>
        <dbReference type="EMBL" id="CAL1708482.1"/>
    </source>
</evidence>
<organism evidence="3 4">
    <name type="scientific">Somion occarium</name>
    <dbReference type="NCBI Taxonomy" id="3059160"/>
    <lineage>
        <taxon>Eukaryota</taxon>
        <taxon>Fungi</taxon>
        <taxon>Dikarya</taxon>
        <taxon>Basidiomycota</taxon>
        <taxon>Agaricomycotina</taxon>
        <taxon>Agaricomycetes</taxon>
        <taxon>Polyporales</taxon>
        <taxon>Cerrenaceae</taxon>
        <taxon>Somion</taxon>
    </lineage>
</organism>
<name>A0ABP1DKX7_9APHY</name>
<evidence type="ECO:0000256" key="1">
    <source>
        <dbReference type="ARBA" id="ARBA00005986"/>
    </source>
</evidence>
<gene>
    <name evidence="3" type="ORF">GFSPODELE1_LOCUS6866</name>
</gene>
<dbReference type="InterPro" id="IPR011008">
    <property type="entry name" value="Dimeric_a/b-barrel"/>
</dbReference>
<evidence type="ECO:0000313" key="4">
    <source>
        <dbReference type="Proteomes" id="UP001497453"/>
    </source>
</evidence>
<sequence>MAIRVSCFLKKRPDMTLEQFSEHWNGHGNLFTSQKAMKDNVVRYNQFHLAPQHSETLAAAGFPIAPYDGVADVYVDKIEDVFAIFADEDVQKNVFADEVNFLDKSQIQAILVGEDNVKWEKPRA</sequence>
<dbReference type="Gene3D" id="3.30.70.100">
    <property type="match status" value="1"/>
</dbReference>
<reference evidence="4" key="1">
    <citation type="submission" date="2024-04" db="EMBL/GenBank/DDBJ databases">
        <authorList>
            <person name="Shaw F."/>
            <person name="Minotto A."/>
        </authorList>
    </citation>
    <scope>NUCLEOTIDE SEQUENCE [LARGE SCALE GENOMIC DNA]</scope>
</reference>
<keyword evidence="4" id="KW-1185">Reference proteome</keyword>
<proteinExistence type="inferred from homology"/>
<accession>A0ABP1DKX7</accession>
<feature type="domain" description="EthD" evidence="2">
    <location>
        <begin position="12"/>
        <end position="105"/>
    </location>
</feature>
<dbReference type="SUPFAM" id="SSF54909">
    <property type="entry name" value="Dimeric alpha+beta barrel"/>
    <property type="match status" value="1"/>
</dbReference>
<dbReference type="EMBL" id="OZ037948">
    <property type="protein sequence ID" value="CAL1708482.1"/>
    <property type="molecule type" value="Genomic_DNA"/>
</dbReference>
<dbReference type="InterPro" id="IPR009799">
    <property type="entry name" value="EthD_dom"/>
</dbReference>
<dbReference type="Pfam" id="PF07110">
    <property type="entry name" value="EthD"/>
    <property type="match status" value="1"/>
</dbReference>
<comment type="similarity">
    <text evidence="1">Belongs to the tpcK family.</text>
</comment>
<protein>
    <recommendedName>
        <fullName evidence="2">EthD domain-containing protein</fullName>
    </recommendedName>
</protein>
<dbReference type="Proteomes" id="UP001497453">
    <property type="component" value="Chromosome 5"/>
</dbReference>
<evidence type="ECO:0000259" key="2">
    <source>
        <dbReference type="Pfam" id="PF07110"/>
    </source>
</evidence>